<dbReference type="PANTHER" id="PTHR44520">
    <property type="entry name" value="RESPONSE REGULATOR RCP1-RELATED"/>
    <property type="match status" value="1"/>
</dbReference>
<dbReference type="SMART" id="SM00448">
    <property type="entry name" value="REC"/>
    <property type="match status" value="1"/>
</dbReference>
<dbReference type="EMBL" id="CP158299">
    <property type="protein sequence ID" value="XBV84421.1"/>
    <property type="molecule type" value="Genomic_DNA"/>
</dbReference>
<dbReference type="CDD" id="cd17557">
    <property type="entry name" value="REC_Rcp-like"/>
    <property type="match status" value="1"/>
</dbReference>
<dbReference type="SUPFAM" id="SSF52172">
    <property type="entry name" value="CheY-like"/>
    <property type="match status" value="1"/>
</dbReference>
<evidence type="ECO:0000313" key="3">
    <source>
        <dbReference type="EMBL" id="XBV84421.1"/>
    </source>
</evidence>
<dbReference type="InterPro" id="IPR052893">
    <property type="entry name" value="TCS_response_regulator"/>
</dbReference>
<dbReference type="InterPro" id="IPR011006">
    <property type="entry name" value="CheY-like_superfamily"/>
</dbReference>
<accession>A0AAU7U7G9</accession>
<dbReference type="PROSITE" id="PS50110">
    <property type="entry name" value="RESPONSE_REGULATORY"/>
    <property type="match status" value="1"/>
</dbReference>
<reference evidence="3" key="1">
    <citation type="submission" date="2024-06" db="EMBL/GenBank/DDBJ databases">
        <title>Draft Genome Sequence of Deinococcus sonorensis Type Strain KR-87, a Biofilm Producing Representative of the Genus Deinococcus.</title>
        <authorList>
            <person name="Boren L.S."/>
            <person name="Grosso R.A."/>
            <person name="Hugenberg-Cox A.N."/>
            <person name="Hill J.T.E."/>
            <person name="Albert C.M."/>
            <person name="Tuohy J.M."/>
        </authorList>
    </citation>
    <scope>NUCLEOTIDE SEQUENCE</scope>
    <source>
        <strain evidence="3">KR-87</strain>
    </source>
</reference>
<name>A0AAU7U7G9_9DEIO</name>
<sequence>MTLQAAHILLVEDDPGDVMLTREAFKQTEMVSEISVAADGIEALEFLRGQGDHPAAQRPDLILLDLNMPRMNGLDFLSALKGDSELKRIPVVVFSTSTADADVVASYDRYANSYISKPVHYHEYSDVVKSVEEFWLRIAKLPQD</sequence>
<protein>
    <submittedName>
        <fullName evidence="3">Response regulator</fullName>
    </submittedName>
</protein>
<dbReference type="GO" id="GO:0000160">
    <property type="term" value="P:phosphorelay signal transduction system"/>
    <property type="evidence" value="ECO:0007669"/>
    <property type="project" value="InterPro"/>
</dbReference>
<dbReference type="Gene3D" id="3.40.50.2300">
    <property type="match status" value="1"/>
</dbReference>
<proteinExistence type="predicted"/>
<dbReference type="InterPro" id="IPR001789">
    <property type="entry name" value="Sig_transdc_resp-reg_receiver"/>
</dbReference>
<dbReference type="KEGG" id="dsc:ABOD76_13325"/>
<dbReference type="Pfam" id="PF00072">
    <property type="entry name" value="Response_reg"/>
    <property type="match status" value="1"/>
</dbReference>
<keyword evidence="1" id="KW-0597">Phosphoprotein</keyword>
<evidence type="ECO:0000259" key="2">
    <source>
        <dbReference type="PROSITE" id="PS50110"/>
    </source>
</evidence>
<dbReference type="RefSeq" id="WP_350242458.1">
    <property type="nucleotide sequence ID" value="NZ_CP158299.1"/>
</dbReference>
<feature type="modified residue" description="4-aspartylphosphate" evidence="1">
    <location>
        <position position="65"/>
    </location>
</feature>
<gene>
    <name evidence="3" type="ORF">ABOD76_13325</name>
</gene>
<dbReference type="AlphaFoldDB" id="A0AAU7U7G9"/>
<evidence type="ECO:0000256" key="1">
    <source>
        <dbReference type="PROSITE-ProRule" id="PRU00169"/>
    </source>
</evidence>
<dbReference type="PANTHER" id="PTHR44520:SF2">
    <property type="entry name" value="RESPONSE REGULATOR RCP1"/>
    <property type="match status" value="1"/>
</dbReference>
<feature type="domain" description="Response regulatory" evidence="2">
    <location>
        <begin position="7"/>
        <end position="132"/>
    </location>
</feature>
<organism evidence="3">
    <name type="scientific">Deinococcus sonorensis KR-87</name>
    <dbReference type="NCBI Taxonomy" id="694439"/>
    <lineage>
        <taxon>Bacteria</taxon>
        <taxon>Thermotogati</taxon>
        <taxon>Deinococcota</taxon>
        <taxon>Deinococci</taxon>
        <taxon>Deinococcales</taxon>
        <taxon>Deinococcaceae</taxon>
        <taxon>Deinococcus</taxon>
    </lineage>
</organism>